<protein>
    <recommendedName>
        <fullName evidence="3">Condensation domain-containing protein</fullName>
    </recommendedName>
</protein>
<dbReference type="STRING" id="49012.A0A0F7RUB5"/>
<dbReference type="AlphaFoldDB" id="A0A0F7RUB5"/>
<keyword evidence="2" id="KW-1185">Reference proteome</keyword>
<dbReference type="EMBL" id="CCFA01001971">
    <property type="protein sequence ID" value="CDS00080.1"/>
    <property type="molecule type" value="Genomic_DNA"/>
</dbReference>
<feature type="non-terminal residue" evidence="1">
    <location>
        <position position="224"/>
    </location>
</feature>
<evidence type="ECO:0008006" key="3">
    <source>
        <dbReference type="Google" id="ProtNLM"/>
    </source>
</evidence>
<name>A0A0F7RUB5_9BASI</name>
<sequence length="224" mass="24526">MHVRKAAFKQADVLDARCHAHGFGLQVVVILAYARLLSFTAGHQELKSPTFGFYTAGRSAAFDGLGELIASTTAMQPMTVAVGAEGAQDLIEELRAIQKKLVHRANHQQDDVSCPVAFDAHLNLLWHKPNVRERHEAETGAKTELLKPYKLPYDSGYFTSHPLMPGKTSVDVDPSEARADSTGRAQLYMDVGLDARTGTLSLGARCDRSAMDSHQLEAFCDQFV</sequence>
<organism evidence="1 2">
    <name type="scientific">Sporisorium scitamineum</name>
    <dbReference type="NCBI Taxonomy" id="49012"/>
    <lineage>
        <taxon>Eukaryota</taxon>
        <taxon>Fungi</taxon>
        <taxon>Dikarya</taxon>
        <taxon>Basidiomycota</taxon>
        <taxon>Ustilaginomycotina</taxon>
        <taxon>Ustilaginomycetes</taxon>
        <taxon>Ustilaginales</taxon>
        <taxon>Ustilaginaceae</taxon>
        <taxon>Sporisorium</taxon>
    </lineage>
</organism>
<accession>A0A0F7RUB5</accession>
<dbReference type="SUPFAM" id="SSF52777">
    <property type="entry name" value="CoA-dependent acyltransferases"/>
    <property type="match status" value="1"/>
</dbReference>
<dbReference type="Gene3D" id="3.30.559.30">
    <property type="entry name" value="Nonribosomal peptide synthetase, condensation domain"/>
    <property type="match status" value="1"/>
</dbReference>
<evidence type="ECO:0000313" key="1">
    <source>
        <dbReference type="EMBL" id="CDS00080.1"/>
    </source>
</evidence>
<reference evidence="2" key="1">
    <citation type="submission" date="2014-06" db="EMBL/GenBank/DDBJ databases">
        <authorList>
            <person name="Berkman P.J."/>
        </authorList>
    </citation>
    <scope>NUCLEOTIDE SEQUENCE [LARGE SCALE GENOMIC DNA]</scope>
</reference>
<dbReference type="Proteomes" id="UP000242770">
    <property type="component" value="Unassembled WGS sequence"/>
</dbReference>
<proteinExistence type="predicted"/>
<evidence type="ECO:0000313" key="2">
    <source>
        <dbReference type="Proteomes" id="UP000242770"/>
    </source>
</evidence>
<gene>
    <name evidence="1" type="primary">SSCI35200.1</name>
</gene>